<evidence type="ECO:0000256" key="15">
    <source>
        <dbReference type="ARBA" id="ARBA00030920"/>
    </source>
</evidence>
<dbReference type="GO" id="GO:0008821">
    <property type="term" value="F:crossover junction DNA endonuclease activity"/>
    <property type="evidence" value="ECO:0007669"/>
    <property type="project" value="UniProtKB-EC"/>
</dbReference>
<gene>
    <name evidence="17" type="ORF">UFOVP765_38</name>
</gene>
<name>A0A6J5NPF9_9CAUD</name>
<comment type="cofactor">
    <cofactor evidence="1">
        <name>Mg(2+)</name>
        <dbReference type="ChEBI" id="CHEBI:18420"/>
    </cofactor>
</comment>
<dbReference type="GO" id="GO:0006310">
    <property type="term" value="P:DNA recombination"/>
    <property type="evidence" value="ECO:0007669"/>
    <property type="project" value="UniProtKB-KW"/>
</dbReference>
<evidence type="ECO:0000256" key="1">
    <source>
        <dbReference type="ARBA" id="ARBA00001946"/>
    </source>
</evidence>
<keyword evidence="10" id="KW-0460">Magnesium</keyword>
<keyword evidence="6" id="KW-0479">Metal-binding</keyword>
<evidence type="ECO:0000256" key="4">
    <source>
        <dbReference type="ARBA" id="ARBA00014885"/>
    </source>
</evidence>
<comment type="subunit">
    <text evidence="3">Homodimer.</text>
</comment>
<evidence type="ECO:0000256" key="16">
    <source>
        <dbReference type="ARBA" id="ARBA00031953"/>
    </source>
</evidence>
<evidence type="ECO:0000256" key="11">
    <source>
        <dbReference type="ARBA" id="ARBA00023172"/>
    </source>
</evidence>
<keyword evidence="5" id="KW-0540">Nuclease</keyword>
<accession>A0A6J5NPF9</accession>
<keyword evidence="9" id="KW-0378">Hydrolase</keyword>
<evidence type="ECO:0000256" key="6">
    <source>
        <dbReference type="ARBA" id="ARBA00022723"/>
    </source>
</evidence>
<keyword evidence="12" id="KW-0234">DNA repair</keyword>
<dbReference type="InterPro" id="IPR036614">
    <property type="entry name" value="RusA-like_sf"/>
</dbReference>
<evidence type="ECO:0000256" key="5">
    <source>
        <dbReference type="ARBA" id="ARBA00022722"/>
    </source>
</evidence>
<dbReference type="GO" id="GO:0000287">
    <property type="term" value="F:magnesium ion binding"/>
    <property type="evidence" value="ECO:0007669"/>
    <property type="project" value="InterPro"/>
</dbReference>
<evidence type="ECO:0000256" key="2">
    <source>
        <dbReference type="ARBA" id="ARBA00008865"/>
    </source>
</evidence>
<evidence type="ECO:0000256" key="9">
    <source>
        <dbReference type="ARBA" id="ARBA00022801"/>
    </source>
</evidence>
<evidence type="ECO:0000256" key="12">
    <source>
        <dbReference type="ARBA" id="ARBA00023204"/>
    </source>
</evidence>
<dbReference type="EMBL" id="LR796703">
    <property type="protein sequence ID" value="CAB4160837.1"/>
    <property type="molecule type" value="Genomic_DNA"/>
</dbReference>
<keyword evidence="8" id="KW-0227">DNA damage</keyword>
<proteinExistence type="inferred from homology"/>
<evidence type="ECO:0000313" key="17">
    <source>
        <dbReference type="EMBL" id="CAB4160837.1"/>
    </source>
</evidence>
<sequence>MILELPYPPSVNTYWRANGKRRFISKEGVLFKTAVQAICFRDKVGSFGDARLSVNIYIHPRSRRIFDLDNCLKAILDALMSAGVYDDDSQIDMLSIARSTPKPGGSAVVTISEYGTKG</sequence>
<dbReference type="EC" id="3.1.21.10" evidence="14"/>
<dbReference type="SUPFAM" id="SSF103084">
    <property type="entry name" value="Holliday junction resolvase RusA"/>
    <property type="match status" value="1"/>
</dbReference>
<dbReference type="PIRSF" id="PIRSF001007">
    <property type="entry name" value="RusA"/>
    <property type="match status" value="1"/>
</dbReference>
<comment type="catalytic activity">
    <reaction evidence="13">
        <text>Endonucleolytic cleavage at a junction such as a reciprocal single-stranded crossover between two homologous DNA duplexes (Holliday junction).</text>
        <dbReference type="EC" id="3.1.21.10"/>
    </reaction>
</comment>
<comment type="similarity">
    <text evidence="2">Belongs to the RusA family.</text>
</comment>
<keyword evidence="11" id="KW-0233">DNA recombination</keyword>
<dbReference type="InterPro" id="IPR008822">
    <property type="entry name" value="Endonuclease_RusA-like"/>
</dbReference>
<dbReference type="InterPro" id="IPR016281">
    <property type="entry name" value="Endonuclease_RusA"/>
</dbReference>
<evidence type="ECO:0000256" key="8">
    <source>
        <dbReference type="ARBA" id="ARBA00022763"/>
    </source>
</evidence>
<dbReference type="Gene3D" id="3.30.1330.70">
    <property type="entry name" value="Holliday junction resolvase RusA"/>
    <property type="match status" value="1"/>
</dbReference>
<reference evidence="17" key="1">
    <citation type="submission" date="2020-04" db="EMBL/GenBank/DDBJ databases">
        <authorList>
            <person name="Chiriac C."/>
            <person name="Salcher M."/>
            <person name="Ghai R."/>
            <person name="Kavagutti S V."/>
        </authorList>
    </citation>
    <scope>NUCLEOTIDE SEQUENCE</scope>
</reference>
<protein>
    <recommendedName>
        <fullName evidence="4">Crossover junction endodeoxyribonuclease RusA</fullName>
        <ecNumber evidence="14">3.1.21.10</ecNumber>
    </recommendedName>
    <alternativeName>
        <fullName evidence="15">Holliday junction nuclease RusA</fullName>
    </alternativeName>
    <alternativeName>
        <fullName evidence="16">Holliday junction resolvase</fullName>
    </alternativeName>
</protein>
<dbReference type="Pfam" id="PF05866">
    <property type="entry name" value="RusA"/>
    <property type="match status" value="1"/>
</dbReference>
<evidence type="ECO:0000256" key="14">
    <source>
        <dbReference type="ARBA" id="ARBA00029488"/>
    </source>
</evidence>
<evidence type="ECO:0000256" key="10">
    <source>
        <dbReference type="ARBA" id="ARBA00022842"/>
    </source>
</evidence>
<evidence type="ECO:0000256" key="13">
    <source>
        <dbReference type="ARBA" id="ARBA00029354"/>
    </source>
</evidence>
<evidence type="ECO:0000256" key="3">
    <source>
        <dbReference type="ARBA" id="ARBA00011738"/>
    </source>
</evidence>
<organism evidence="17">
    <name type="scientific">uncultured Caudovirales phage</name>
    <dbReference type="NCBI Taxonomy" id="2100421"/>
    <lineage>
        <taxon>Viruses</taxon>
        <taxon>Duplodnaviria</taxon>
        <taxon>Heunggongvirae</taxon>
        <taxon>Uroviricota</taxon>
        <taxon>Caudoviricetes</taxon>
        <taxon>Peduoviridae</taxon>
        <taxon>Maltschvirus</taxon>
        <taxon>Maltschvirus maltsch</taxon>
    </lineage>
</organism>
<keyword evidence="7" id="KW-0255">Endonuclease</keyword>
<evidence type="ECO:0000256" key="7">
    <source>
        <dbReference type="ARBA" id="ARBA00022759"/>
    </source>
</evidence>
<dbReference type="GO" id="GO:0006281">
    <property type="term" value="P:DNA repair"/>
    <property type="evidence" value="ECO:0007669"/>
    <property type="project" value="UniProtKB-KW"/>
</dbReference>